<feature type="signal peptide" evidence="2">
    <location>
        <begin position="1"/>
        <end position="20"/>
    </location>
</feature>
<proteinExistence type="predicted"/>
<organism evidence="3">
    <name type="scientific">Cyprideis torosa</name>
    <dbReference type="NCBI Taxonomy" id="163714"/>
    <lineage>
        <taxon>Eukaryota</taxon>
        <taxon>Metazoa</taxon>
        <taxon>Ecdysozoa</taxon>
        <taxon>Arthropoda</taxon>
        <taxon>Crustacea</taxon>
        <taxon>Oligostraca</taxon>
        <taxon>Ostracoda</taxon>
        <taxon>Podocopa</taxon>
        <taxon>Podocopida</taxon>
        <taxon>Cytherocopina</taxon>
        <taxon>Cytheroidea</taxon>
        <taxon>Cytherideidae</taxon>
        <taxon>Cyprideis</taxon>
    </lineage>
</organism>
<feature type="compositionally biased region" description="Low complexity" evidence="1">
    <location>
        <begin position="890"/>
        <end position="905"/>
    </location>
</feature>
<feature type="compositionally biased region" description="Basic and acidic residues" evidence="1">
    <location>
        <begin position="553"/>
        <end position="570"/>
    </location>
</feature>
<feature type="compositionally biased region" description="Acidic residues" evidence="1">
    <location>
        <begin position="274"/>
        <end position="284"/>
    </location>
</feature>
<feature type="compositionally biased region" description="Polar residues" evidence="1">
    <location>
        <begin position="1020"/>
        <end position="1035"/>
    </location>
</feature>
<reference evidence="3" key="1">
    <citation type="submission" date="2020-11" db="EMBL/GenBank/DDBJ databases">
        <authorList>
            <person name="Tran Van P."/>
        </authorList>
    </citation>
    <scope>NUCLEOTIDE SEQUENCE</scope>
</reference>
<evidence type="ECO:0000256" key="1">
    <source>
        <dbReference type="SAM" id="MobiDB-lite"/>
    </source>
</evidence>
<feature type="compositionally biased region" description="Basic residues" evidence="1">
    <location>
        <begin position="195"/>
        <end position="205"/>
    </location>
</feature>
<feature type="compositionally biased region" description="Basic residues" evidence="1">
    <location>
        <begin position="697"/>
        <end position="713"/>
    </location>
</feature>
<feature type="compositionally biased region" description="Polar residues" evidence="1">
    <location>
        <begin position="1072"/>
        <end position="1091"/>
    </location>
</feature>
<sequence length="1111" mass="123788">MNFVFFFVTIGTSLFLFSHADPLISPQSVGDADRIVIEGGAFESLEDLSDEEILSSTPRQEFGITAQEIPSHVEFPSTVDPRTRIIITKSVVSTSSSAPNSKFSLKKKAETKNNSTEEDNKPLTWPFYSDFSRNTSLDKIISSIEKIDKEKKKPVLPEVDKYSDDIFNEVVQIDNRLSRAFQRVASARKKEAQQPKKKKITRTRRPVAGYRSKEVIERESSTKTPTTTSENPNVRGSGNQVQGRAAFRGPSSTIIRSRHSGRVRSTTTPRPAEDQPESTDDPESANEIQTSRRRRRPTKTTRNVSSANDIPQTTRRRRRPQTQRGLQASPSEIIPQEIRRPARRVRGRTGRTIERRSNEVEPDSLGSSSIPPESAFVGDGPPQEFMGGKLVGATADNDLAVTPPEANQRVPNRRARILRAQVERQNRPTVQRVRRPPPPKEEGNSTVTTAPPQRRSRRPVNRTATQNTVIVTRQRRPTRTRRPSTTATDDAEVSPAPDAAASEGGEAATEPPVVTRRRVPHPRRIPANTQLVQPDTKPVVHLRRGFVRFRRPEGARVEPVKREPIRREPNSDPGHGQGMSREILRSVYVRRRGRTQNANEVQTDEKKETEPPTPPPVPETDPPAPATTIEEIDERFRKELFMPTPIPFELNIKTDIHTSAPDISDIFNFAETTTLSTTTSTTTPTPSTPAPETSTSIRRRVRVQQGPRRRVPNQRRPQQEPSTGQQPRIRQRVRRPRPEDTNNPSDLNEIREEDAKSERQDVSNFTPAIPPGLNARPVDEVPKTPRRGFSPRPSPGLNARPVSSPEDSQGTQEGEIDGIRGLQYVSTSNFRDGKSSDLEEAEQPPSRNEDNQKPPTGPPSFSSQPTFTKQEPEPPTTHSHEGIGHDEDLTLLLNPLPLDFLFTPETNEEEERGERPTSRNPAIDPRSLNAAPGFPTLSPGNFGFNSGVNSVRNFAPLSPSFESLEPEVSAFRPIDAISDPEDSGIPLGSTRGVTFGGTSFTPVFRDSTPPRRFNFPGANVQITRSRPQAFQSTNPRAPRLSSVPEAPRLSPQGIRFSSPPPPQAPRLSPQQNPTFTQDPRFSDVQFGSSPTPRRPLIPEPFDPFQGRTPVF</sequence>
<feature type="region of interest" description="Disordered" evidence="1">
    <location>
        <begin position="553"/>
        <end position="626"/>
    </location>
</feature>
<dbReference type="AlphaFoldDB" id="A0A7R8W561"/>
<feature type="region of interest" description="Disordered" evidence="1">
    <location>
        <begin position="675"/>
        <end position="947"/>
    </location>
</feature>
<accession>A0A7R8W561</accession>
<feature type="compositionally biased region" description="Basic and acidic residues" evidence="1">
    <location>
        <begin position="878"/>
        <end position="888"/>
    </location>
</feature>
<name>A0A7R8W561_9CRUS</name>
<keyword evidence="2" id="KW-0732">Signal</keyword>
<gene>
    <name evidence="3" type="ORF">CTOB1V02_LOCUS2541</name>
</gene>
<feature type="region of interest" description="Disordered" evidence="1">
    <location>
        <begin position="1001"/>
        <end position="1111"/>
    </location>
</feature>
<evidence type="ECO:0000256" key="2">
    <source>
        <dbReference type="SAM" id="SignalP"/>
    </source>
</evidence>
<protein>
    <submittedName>
        <fullName evidence="3">Uncharacterized protein</fullName>
    </submittedName>
</protein>
<evidence type="ECO:0000313" key="3">
    <source>
        <dbReference type="EMBL" id="CAD7224584.1"/>
    </source>
</evidence>
<feature type="compositionally biased region" description="Pro residues" evidence="1">
    <location>
        <begin position="1092"/>
        <end position="1101"/>
    </location>
</feature>
<feature type="compositionally biased region" description="Polar residues" evidence="1">
    <location>
        <begin position="859"/>
        <end position="869"/>
    </location>
</feature>
<feature type="compositionally biased region" description="Low complexity" evidence="1">
    <location>
        <begin position="483"/>
        <end position="514"/>
    </location>
</feature>
<feature type="compositionally biased region" description="Basic and acidic residues" evidence="1">
    <location>
        <begin position="211"/>
        <end position="221"/>
    </location>
</feature>
<feature type="compositionally biased region" description="Polar residues" evidence="1">
    <location>
        <begin position="462"/>
        <end position="471"/>
    </location>
</feature>
<feature type="chain" id="PRO_5043501443" evidence="2">
    <location>
        <begin position="21"/>
        <end position="1111"/>
    </location>
</feature>
<feature type="compositionally biased region" description="Pro residues" evidence="1">
    <location>
        <begin position="611"/>
        <end position="625"/>
    </location>
</feature>
<feature type="region of interest" description="Disordered" evidence="1">
    <location>
        <begin position="419"/>
        <end position="517"/>
    </location>
</feature>
<dbReference type="EMBL" id="OB660402">
    <property type="protein sequence ID" value="CAD7224584.1"/>
    <property type="molecule type" value="Genomic_DNA"/>
</dbReference>
<feature type="region of interest" description="Disordered" evidence="1">
    <location>
        <begin position="95"/>
        <end position="122"/>
    </location>
</feature>
<feature type="compositionally biased region" description="Basic and acidic residues" evidence="1">
    <location>
        <begin position="748"/>
        <end position="761"/>
    </location>
</feature>
<feature type="compositionally biased region" description="Polar residues" evidence="1">
    <location>
        <begin position="230"/>
        <end position="242"/>
    </location>
</feature>
<feature type="region of interest" description="Disordered" evidence="1">
    <location>
        <begin position="186"/>
        <end position="379"/>
    </location>
</feature>
<feature type="compositionally biased region" description="Basic residues" evidence="1">
    <location>
        <begin position="473"/>
        <end position="482"/>
    </location>
</feature>
<feature type="compositionally biased region" description="Low complexity" evidence="1">
    <location>
        <begin position="675"/>
        <end position="696"/>
    </location>
</feature>